<dbReference type="SMART" id="SM00646">
    <property type="entry name" value="Ami_3"/>
    <property type="match status" value="1"/>
</dbReference>
<evidence type="ECO:0000313" key="6">
    <source>
        <dbReference type="Proteomes" id="UP000260828"/>
    </source>
</evidence>
<gene>
    <name evidence="3" type="ORF">B5F11_02390</name>
    <name evidence="4" type="ORF">DXC40_01600</name>
</gene>
<dbReference type="Gene3D" id="3.40.630.40">
    <property type="entry name" value="Zn-dependent exopeptidases"/>
    <property type="match status" value="1"/>
</dbReference>
<dbReference type="Pfam" id="PF01520">
    <property type="entry name" value="Amidase_3"/>
    <property type="match status" value="1"/>
</dbReference>
<evidence type="ECO:0000313" key="4">
    <source>
        <dbReference type="EMBL" id="RGE69790.1"/>
    </source>
</evidence>
<dbReference type="GO" id="GO:0030288">
    <property type="term" value="C:outer membrane-bounded periplasmic space"/>
    <property type="evidence" value="ECO:0007669"/>
    <property type="project" value="TreeGrafter"/>
</dbReference>
<dbReference type="SUPFAM" id="SSF53187">
    <property type="entry name" value="Zn-dependent exopeptidases"/>
    <property type="match status" value="1"/>
</dbReference>
<evidence type="ECO:0000259" key="2">
    <source>
        <dbReference type="SMART" id="SM00646"/>
    </source>
</evidence>
<feature type="domain" description="MurNAc-LAA" evidence="2">
    <location>
        <begin position="121"/>
        <end position="233"/>
    </location>
</feature>
<dbReference type="AlphaFoldDB" id="A0A1Y4MQG2"/>
<evidence type="ECO:0000313" key="5">
    <source>
        <dbReference type="Proteomes" id="UP000196386"/>
    </source>
</evidence>
<reference evidence="4 6" key="3">
    <citation type="submission" date="2018-08" db="EMBL/GenBank/DDBJ databases">
        <title>A genome reference for cultivated species of the human gut microbiota.</title>
        <authorList>
            <person name="Zou Y."/>
            <person name="Xue W."/>
            <person name="Luo G."/>
        </authorList>
    </citation>
    <scope>NUCLEOTIDE SEQUENCE [LARGE SCALE GENOMIC DNA]</scope>
    <source>
        <strain evidence="4 6">TF05-12AC</strain>
    </source>
</reference>
<protein>
    <submittedName>
        <fullName evidence="3">N-acetylmuramoyl-L-alanine amidase</fullName>
    </submittedName>
</protein>
<dbReference type="Proteomes" id="UP000260828">
    <property type="component" value="Unassembled WGS sequence"/>
</dbReference>
<proteinExistence type="predicted"/>
<dbReference type="GO" id="GO:0008745">
    <property type="term" value="F:N-acetylmuramoyl-L-alanine amidase activity"/>
    <property type="evidence" value="ECO:0007669"/>
    <property type="project" value="InterPro"/>
</dbReference>
<evidence type="ECO:0000256" key="1">
    <source>
        <dbReference type="ARBA" id="ARBA00022801"/>
    </source>
</evidence>
<dbReference type="InterPro" id="IPR002508">
    <property type="entry name" value="MurNAc-LAA_cat"/>
</dbReference>
<dbReference type="InterPro" id="IPR050695">
    <property type="entry name" value="N-acetylmuramoyl_amidase_3"/>
</dbReference>
<accession>A0A1Y4MQG2</accession>
<dbReference type="OrthoDB" id="9806267at2"/>
<dbReference type="Proteomes" id="UP000196386">
    <property type="component" value="Unassembled WGS sequence"/>
</dbReference>
<sequence length="262" mass="29098">MHMKVQKSTAAAVILLMLTAFVLARYSIRSITAVSPSFEAFEAPPTIIIDAGHGGFDGGAVGVDGIVEKDINLSIALKLYDLFTINGYDAILTRDRDIALNDETATTTRQKKNSDIHNRFDLMKTYDNCIFISIHQNKFTQSKYFGAQVFYGPKNPESQLLGEIMQANLIEMLQPENTRKSKPCTDSVYLIYNAPVPALLVECGFLSNADDAYKLVNADYQKRIAFAVFTGVSEYLNSPGRTEQPEGTKQVVWEFDPRSAMA</sequence>
<organism evidence="3 5">
    <name type="scientific">Anaerotruncus colihominis</name>
    <dbReference type="NCBI Taxonomy" id="169435"/>
    <lineage>
        <taxon>Bacteria</taxon>
        <taxon>Bacillati</taxon>
        <taxon>Bacillota</taxon>
        <taxon>Clostridia</taxon>
        <taxon>Eubacteriales</taxon>
        <taxon>Oscillospiraceae</taxon>
        <taxon>Anaerotruncus</taxon>
    </lineage>
</organism>
<comment type="caution">
    <text evidence="3">The sequence shown here is derived from an EMBL/GenBank/DDBJ whole genome shotgun (WGS) entry which is preliminary data.</text>
</comment>
<dbReference type="EMBL" id="QVME01000001">
    <property type="protein sequence ID" value="RGE69790.1"/>
    <property type="molecule type" value="Genomic_DNA"/>
</dbReference>
<dbReference type="PANTHER" id="PTHR30404">
    <property type="entry name" value="N-ACETYLMURAMOYL-L-ALANINE AMIDASE"/>
    <property type="match status" value="1"/>
</dbReference>
<evidence type="ECO:0000313" key="3">
    <source>
        <dbReference type="EMBL" id="OUP70944.1"/>
    </source>
</evidence>
<keyword evidence="1" id="KW-0378">Hydrolase</keyword>
<name>A0A1Y4MQG2_9FIRM</name>
<dbReference type="PANTHER" id="PTHR30404:SF0">
    <property type="entry name" value="N-ACETYLMURAMOYL-L-ALANINE AMIDASE AMIC"/>
    <property type="match status" value="1"/>
</dbReference>
<dbReference type="CDD" id="cd02696">
    <property type="entry name" value="MurNAc-LAA"/>
    <property type="match status" value="1"/>
</dbReference>
<dbReference type="GO" id="GO:0009253">
    <property type="term" value="P:peptidoglycan catabolic process"/>
    <property type="evidence" value="ECO:0007669"/>
    <property type="project" value="InterPro"/>
</dbReference>
<dbReference type="EMBL" id="NFKP01000002">
    <property type="protein sequence ID" value="OUP70944.1"/>
    <property type="molecule type" value="Genomic_DNA"/>
</dbReference>
<reference evidence="3" key="2">
    <citation type="journal article" date="2018" name="BMC Genomics">
        <title>Whole genome sequencing and function prediction of 133 gut anaerobes isolated from chicken caecum in pure cultures.</title>
        <authorList>
            <person name="Medvecky M."/>
            <person name="Cejkova D."/>
            <person name="Polansky O."/>
            <person name="Karasova D."/>
            <person name="Kubasova T."/>
            <person name="Cizek A."/>
            <person name="Rychlik I."/>
        </authorList>
    </citation>
    <scope>NUCLEOTIDE SEQUENCE</scope>
    <source>
        <strain evidence="3">An175</strain>
    </source>
</reference>
<reference evidence="5" key="1">
    <citation type="submission" date="2017-04" db="EMBL/GenBank/DDBJ databases">
        <title>Function of individual gut microbiota members based on whole genome sequencing of pure cultures obtained from chicken caecum.</title>
        <authorList>
            <person name="Medvecky M."/>
            <person name="Cejkova D."/>
            <person name="Polansky O."/>
            <person name="Karasova D."/>
            <person name="Kubasova T."/>
            <person name="Cizek A."/>
            <person name="Rychlik I."/>
        </authorList>
    </citation>
    <scope>NUCLEOTIDE SEQUENCE [LARGE SCALE GENOMIC DNA]</scope>
    <source>
        <strain evidence="5">An175</strain>
    </source>
</reference>